<feature type="transmembrane region" description="Helical" evidence="6">
    <location>
        <begin position="229"/>
        <end position="249"/>
    </location>
</feature>
<keyword evidence="4 6" id="KW-1133">Transmembrane helix</keyword>
<dbReference type="AlphaFoldDB" id="A0A7Y0L8E0"/>
<dbReference type="Gene3D" id="1.20.1250.20">
    <property type="entry name" value="MFS general substrate transporter like domains"/>
    <property type="match status" value="2"/>
</dbReference>
<evidence type="ECO:0000256" key="5">
    <source>
        <dbReference type="ARBA" id="ARBA00023136"/>
    </source>
</evidence>
<protein>
    <submittedName>
        <fullName evidence="8">MFS transporter</fullName>
    </submittedName>
</protein>
<dbReference type="PROSITE" id="PS00217">
    <property type="entry name" value="SUGAR_TRANSPORT_2"/>
    <property type="match status" value="1"/>
</dbReference>
<organism evidence="8 9">
    <name type="scientific">Sulfobacillus harzensis</name>
    <dbReference type="NCBI Taxonomy" id="2729629"/>
    <lineage>
        <taxon>Bacteria</taxon>
        <taxon>Bacillati</taxon>
        <taxon>Bacillota</taxon>
        <taxon>Clostridia</taxon>
        <taxon>Eubacteriales</taxon>
        <taxon>Clostridiales Family XVII. Incertae Sedis</taxon>
        <taxon>Sulfobacillus</taxon>
    </lineage>
</organism>
<keyword evidence="9" id="KW-1185">Reference proteome</keyword>
<feature type="transmembrane region" description="Helical" evidence="6">
    <location>
        <begin position="363"/>
        <end position="381"/>
    </location>
</feature>
<dbReference type="GO" id="GO:0046943">
    <property type="term" value="F:carboxylic acid transmembrane transporter activity"/>
    <property type="evidence" value="ECO:0007669"/>
    <property type="project" value="TreeGrafter"/>
</dbReference>
<dbReference type="PROSITE" id="PS50850">
    <property type="entry name" value="MFS"/>
    <property type="match status" value="1"/>
</dbReference>
<dbReference type="EMBL" id="JABBVZ010000066">
    <property type="protein sequence ID" value="NMP23784.1"/>
    <property type="molecule type" value="Genomic_DNA"/>
</dbReference>
<feature type="transmembrane region" description="Helical" evidence="6">
    <location>
        <begin position="56"/>
        <end position="74"/>
    </location>
</feature>
<feature type="transmembrane region" description="Helical" evidence="6">
    <location>
        <begin position="261"/>
        <end position="281"/>
    </location>
</feature>
<sequence length="415" mass="44453">MTMAATNGILPLSAEERPTFWATFFGWGLDGFDYMMYALVLTAILGAFHLNDAEGGLLGTTTLILSALGGILAGTMADRMGRARTLALAVFIYSLFTALSGLATSYPEMLVFRGLEGLGFGGEWAVGAVLIAETVRGDVRGRVLGLVQGAWAFGWALAVIASLIILPNAGAIGWRVMFWIGLLPALLCIYVMRRVPEPPIWAKEKTRVERAASVSFFHIFSRKLLKRTVFAALLAVGAQSGYYAIFTWLPTYLKTDRHLSVVGSGGYLFVVIVGSFVGYVLSGMINDWIGRKLTFVFYAVFSGLIILVYTHFAISNGVMLVLSFPLGFFASGIFSGFGPFLAELYPTKARGAGQGFTYNFGRGVAGFAPALVGVLAVHYGLAGGISVFGPAAYVLCLIALIFLPETRGMALEQAA</sequence>
<dbReference type="InterPro" id="IPR036259">
    <property type="entry name" value="MFS_trans_sf"/>
</dbReference>
<feature type="domain" description="Major facilitator superfamily (MFS) profile" evidence="7">
    <location>
        <begin position="19"/>
        <end position="407"/>
    </location>
</feature>
<proteinExistence type="predicted"/>
<keyword evidence="3 6" id="KW-0812">Transmembrane</keyword>
<dbReference type="PANTHER" id="PTHR23508">
    <property type="entry name" value="CARBOXYLIC ACID TRANSPORTER PROTEIN HOMOLOG"/>
    <property type="match status" value="1"/>
</dbReference>
<reference evidence="8 9" key="1">
    <citation type="submission" date="2020-04" db="EMBL/GenBank/DDBJ databases">
        <authorList>
            <person name="Zhang R."/>
            <person name="Schippers A."/>
        </authorList>
    </citation>
    <scope>NUCLEOTIDE SEQUENCE [LARGE SCALE GENOMIC DNA]</scope>
    <source>
        <strain evidence="8 9">DSM 109850</strain>
    </source>
</reference>
<feature type="transmembrane region" description="Helical" evidence="6">
    <location>
        <begin position="293"/>
        <end position="314"/>
    </location>
</feature>
<feature type="transmembrane region" description="Helical" evidence="6">
    <location>
        <begin position="34"/>
        <end position="50"/>
    </location>
</feature>
<evidence type="ECO:0000259" key="7">
    <source>
        <dbReference type="PROSITE" id="PS50850"/>
    </source>
</evidence>
<evidence type="ECO:0000256" key="6">
    <source>
        <dbReference type="SAM" id="Phobius"/>
    </source>
</evidence>
<dbReference type="Pfam" id="PF07690">
    <property type="entry name" value="MFS_1"/>
    <property type="match status" value="1"/>
</dbReference>
<dbReference type="InterPro" id="IPR005829">
    <property type="entry name" value="Sugar_transporter_CS"/>
</dbReference>
<dbReference type="InterPro" id="IPR020846">
    <property type="entry name" value="MFS_dom"/>
</dbReference>
<keyword evidence="5 6" id="KW-0472">Membrane</keyword>
<dbReference type="SUPFAM" id="SSF103473">
    <property type="entry name" value="MFS general substrate transporter"/>
    <property type="match status" value="1"/>
</dbReference>
<comment type="caution">
    <text evidence="8">The sequence shown here is derived from an EMBL/GenBank/DDBJ whole genome shotgun (WGS) entry which is preliminary data.</text>
</comment>
<evidence type="ECO:0000313" key="8">
    <source>
        <dbReference type="EMBL" id="NMP23784.1"/>
    </source>
</evidence>
<keyword evidence="2" id="KW-0813">Transport</keyword>
<evidence type="ECO:0000256" key="1">
    <source>
        <dbReference type="ARBA" id="ARBA00004651"/>
    </source>
</evidence>
<feature type="transmembrane region" description="Helical" evidence="6">
    <location>
        <begin position="320"/>
        <end position="342"/>
    </location>
</feature>
<accession>A0A7Y0L8E0</accession>
<comment type="subcellular location">
    <subcellularLocation>
        <location evidence="1">Cell membrane</location>
        <topology evidence="1">Multi-pass membrane protein</topology>
    </subcellularLocation>
</comment>
<evidence type="ECO:0000256" key="4">
    <source>
        <dbReference type="ARBA" id="ARBA00022989"/>
    </source>
</evidence>
<feature type="transmembrane region" description="Helical" evidence="6">
    <location>
        <begin position="387"/>
        <end position="403"/>
    </location>
</feature>
<dbReference type="PANTHER" id="PTHR23508:SF10">
    <property type="entry name" value="CARBOXYLIC ACID TRANSPORTER PROTEIN HOMOLOG"/>
    <property type="match status" value="1"/>
</dbReference>
<gene>
    <name evidence="8" type="ORF">HIJ39_15710</name>
</gene>
<evidence type="ECO:0000313" key="9">
    <source>
        <dbReference type="Proteomes" id="UP000533476"/>
    </source>
</evidence>
<dbReference type="InterPro" id="IPR011701">
    <property type="entry name" value="MFS"/>
</dbReference>
<feature type="transmembrane region" description="Helical" evidence="6">
    <location>
        <begin position="86"/>
        <end position="104"/>
    </location>
</feature>
<feature type="transmembrane region" description="Helical" evidence="6">
    <location>
        <begin position="172"/>
        <end position="192"/>
    </location>
</feature>
<evidence type="ECO:0000256" key="3">
    <source>
        <dbReference type="ARBA" id="ARBA00022692"/>
    </source>
</evidence>
<feature type="transmembrane region" description="Helical" evidence="6">
    <location>
        <begin position="110"/>
        <end position="131"/>
    </location>
</feature>
<name>A0A7Y0L8E0_9FIRM</name>
<dbReference type="GO" id="GO:0005886">
    <property type="term" value="C:plasma membrane"/>
    <property type="evidence" value="ECO:0007669"/>
    <property type="project" value="UniProtKB-SubCell"/>
</dbReference>
<feature type="transmembrane region" description="Helical" evidence="6">
    <location>
        <begin position="143"/>
        <end position="166"/>
    </location>
</feature>
<evidence type="ECO:0000256" key="2">
    <source>
        <dbReference type="ARBA" id="ARBA00022448"/>
    </source>
</evidence>
<dbReference type="Proteomes" id="UP000533476">
    <property type="component" value="Unassembled WGS sequence"/>
</dbReference>